<evidence type="ECO:0000313" key="13">
    <source>
        <dbReference type="EMBL" id="EBO1897901.1"/>
    </source>
</evidence>
<evidence type="ECO:0000313" key="43">
    <source>
        <dbReference type="EMBL" id="ECU0321615.1"/>
    </source>
</evidence>
<dbReference type="InterPro" id="IPR050706">
    <property type="entry name" value="Cyclic-di-GMP_PDE-like"/>
</dbReference>
<evidence type="ECO:0000313" key="21">
    <source>
        <dbReference type="EMBL" id="EBW8726753.1"/>
    </source>
</evidence>
<dbReference type="Gene3D" id="3.20.20.450">
    <property type="entry name" value="EAL domain"/>
    <property type="match status" value="1"/>
</dbReference>
<protein>
    <recommendedName>
        <fullName evidence="3">Anti-FlhC(2)FlhD(4) factor YdiV</fullName>
    </recommendedName>
</protein>
<dbReference type="AlphaFoldDB" id="A0A3V2SIB6"/>
<evidence type="ECO:0000313" key="34">
    <source>
        <dbReference type="EMBL" id="ECS3253452.1"/>
    </source>
</evidence>
<dbReference type="EMBL" id="AAKJFM010000069">
    <property type="protein sequence ID" value="ECS3253452.1"/>
    <property type="molecule type" value="Genomic_DNA"/>
</dbReference>
<accession>A0A3V2SIB6</accession>
<dbReference type="SUPFAM" id="SSF141868">
    <property type="entry name" value="EAL domain-like"/>
    <property type="match status" value="1"/>
</dbReference>
<dbReference type="EMBL" id="AAKRWR010000098">
    <property type="protein sequence ID" value="ECV4440744.1"/>
    <property type="molecule type" value="Genomic_DNA"/>
</dbReference>
<dbReference type="PANTHER" id="PTHR33121:SF80">
    <property type="entry name" value="CYCLIC DI-GMP PHOSPHODIESTERASE PDEL"/>
    <property type="match status" value="1"/>
</dbReference>
<evidence type="ECO:0000313" key="55">
    <source>
        <dbReference type="EMBL" id="ECV4440744.1"/>
    </source>
</evidence>
<dbReference type="EMBL" id="AALRRQ010000030">
    <property type="protein sequence ID" value="EDC6717271.1"/>
    <property type="molecule type" value="Genomic_DNA"/>
</dbReference>
<evidence type="ECO:0000313" key="30">
    <source>
        <dbReference type="EMBL" id="ECB5818087.1"/>
    </source>
</evidence>
<sequence>MKKKRIMSNKSQHNDQTNKNEKAPFLLANPQYYISRATLKKALDNREFYPWFQPIVCSKNAKIVGCEVLARWERPGGVILPSEFIPSTEKYRLTTPLIIQLMHKTGYMVNKMRNILPEGFHFGVNVCAMDITNPDFVCESIKLNNILKKRGVGLIIEITERTPFSEHYETVATLSYLRDAGMLIALDDFCTGHSSFKYIQQFAVDFLKIDKSFTHKYIKDDISRAIVNCIIGLAHKLNIKLIAEGIETERQAMEMTKQGVHYQQGYLYSFPVSEEHFMSEKFISRLT</sequence>
<dbReference type="EMBL" id="AAKSVW010000049">
    <property type="protein sequence ID" value="ECV0336760.1"/>
    <property type="molecule type" value="Genomic_DNA"/>
</dbReference>
<evidence type="ECO:0000313" key="37">
    <source>
        <dbReference type="EMBL" id="ECT0511392.1"/>
    </source>
</evidence>
<dbReference type="EMBL" id="AAKNQD010000162">
    <property type="protein sequence ID" value="ECT7071300.1"/>
    <property type="molecule type" value="Genomic_DNA"/>
</dbReference>
<evidence type="ECO:0000313" key="44">
    <source>
        <dbReference type="EMBL" id="ECU1025385.1"/>
    </source>
</evidence>
<evidence type="ECO:0000313" key="68">
    <source>
        <dbReference type="Proteomes" id="UP000365067"/>
    </source>
</evidence>
<evidence type="ECO:0000313" key="31">
    <source>
        <dbReference type="EMBL" id="ECB8231115.1"/>
    </source>
</evidence>
<dbReference type="EMBL" id="AAGHZM010000107">
    <property type="protein sequence ID" value="EBO2758598.1"/>
    <property type="molecule type" value="Genomic_DNA"/>
</dbReference>
<dbReference type="EMBL" id="AAMFMM010000040">
    <property type="protein sequence ID" value="EDG8352612.1"/>
    <property type="molecule type" value="Genomic_DNA"/>
</dbReference>
<name>A0A3V2SIB6_SALET</name>
<evidence type="ECO:0000313" key="52">
    <source>
        <dbReference type="EMBL" id="ECV0374557.1"/>
    </source>
</evidence>
<proteinExistence type="inferred from homology"/>
<dbReference type="EMBL" id="AAGHQA010000072">
    <property type="protein sequence ID" value="EBO1634457.1"/>
    <property type="molecule type" value="Genomic_DNA"/>
</dbReference>
<evidence type="ECO:0000313" key="62">
    <source>
        <dbReference type="EMBL" id="EDC6717271.1"/>
    </source>
</evidence>
<evidence type="ECO:0000313" key="26">
    <source>
        <dbReference type="EMBL" id="ECA4917810.1"/>
    </source>
</evidence>
<evidence type="ECO:0000313" key="48">
    <source>
        <dbReference type="EMBL" id="ECU7503431.1"/>
    </source>
</evidence>
<evidence type="ECO:0000313" key="63">
    <source>
        <dbReference type="EMBL" id="EDF3875290.1"/>
    </source>
</evidence>
<evidence type="ECO:0000313" key="11">
    <source>
        <dbReference type="EMBL" id="EBN3585692.1"/>
    </source>
</evidence>
<evidence type="ECO:0000313" key="22">
    <source>
        <dbReference type="EMBL" id="EBY9237474.1"/>
    </source>
</evidence>
<dbReference type="EMBL" id="AAHJMM010000032">
    <property type="protein sequence ID" value="EBW8726753.1"/>
    <property type="molecule type" value="Genomic_DNA"/>
</dbReference>
<dbReference type="EMBL" id="AAKTJV010000059">
    <property type="protein sequence ID" value="ECV4832066.1"/>
    <property type="molecule type" value="Genomic_DNA"/>
</dbReference>
<evidence type="ECO:0000313" key="20">
    <source>
        <dbReference type="EMBL" id="EBW5970454.1"/>
    </source>
</evidence>
<comment type="caution">
    <text evidence="56">The sequence shown here is derived from an EMBL/GenBank/DDBJ whole genome shotgun (WGS) entry which is preliminary data.</text>
</comment>
<evidence type="ECO:0000313" key="15">
    <source>
        <dbReference type="EMBL" id="EBO2495871.1"/>
    </source>
</evidence>
<evidence type="ECO:0000313" key="35">
    <source>
        <dbReference type="EMBL" id="ECS4926656.1"/>
    </source>
</evidence>
<evidence type="ECO:0000313" key="6">
    <source>
        <dbReference type="EMBL" id="EBM8193232.1"/>
    </source>
</evidence>
<evidence type="ECO:0000313" key="65">
    <source>
        <dbReference type="EMBL" id="EDG7392425.1"/>
    </source>
</evidence>
<dbReference type="SMART" id="SM00052">
    <property type="entry name" value="EAL"/>
    <property type="match status" value="1"/>
</dbReference>
<evidence type="ECO:0000313" key="14">
    <source>
        <dbReference type="EMBL" id="EBO2052090.1"/>
    </source>
</evidence>
<dbReference type="EMBL" id="AAGHSH010000084">
    <property type="protein sequence ID" value="EBO1897901.1"/>
    <property type="molecule type" value="Genomic_DNA"/>
</dbReference>
<dbReference type="EMBL" id="AAHULA010000026">
    <property type="protein sequence ID" value="ECA4443732.1"/>
    <property type="molecule type" value="Genomic_DNA"/>
</dbReference>
<dbReference type="EMBL" id="AAKLFR010000059">
    <property type="protein sequence ID" value="ECS9493941.1"/>
    <property type="molecule type" value="Genomic_DNA"/>
</dbReference>
<dbReference type="Proteomes" id="UP000365067">
    <property type="component" value="Unassembled WGS sequence"/>
</dbReference>
<dbReference type="EMBL" id="AAGIAU010000027">
    <property type="protein sequence ID" value="EBO2914013.1"/>
    <property type="molecule type" value="Genomic_DNA"/>
</dbReference>
<dbReference type="EMBL" id="AAMFEG010000031">
    <property type="protein sequence ID" value="EDG7392425.1"/>
    <property type="molecule type" value="Genomic_DNA"/>
</dbReference>
<evidence type="ECO:0000313" key="38">
    <source>
        <dbReference type="EMBL" id="ECT1152299.1"/>
    </source>
</evidence>
<reference evidence="32" key="2">
    <citation type="submission" date="2018-07" db="EMBL/GenBank/DDBJ databases">
        <authorList>
            <consortium name="NARMS: The National Antimicrobial Resistance Monitoring System"/>
        </authorList>
    </citation>
    <scope>NUCLEOTIDE SEQUENCE</scope>
    <source>
        <strain evidence="47">CVM N17S1400</strain>
        <strain evidence="35">CVM N32749</strain>
        <strain evidence="48">CVM N32765</strain>
        <strain evidence="49">CVM N32771</strain>
        <strain evidence="41">CVM N41920</strain>
        <strain evidence="32">CVM N54726</strain>
        <strain evidence="34">CVM N57292F</strain>
        <strain evidence="40">CVM N57958F</strain>
        <strain evidence="33">CVM N58008</strain>
        <strain evidence="61">CVM N58670</strain>
        <strain evidence="62">CVM N62967</strain>
        <strain evidence="43">FSIS11808073</strain>
        <strain evidence="52">FSIS11813416</strain>
        <strain evidence="22">FSIS11814102</strain>
        <strain evidence="26">FSIS11816699</strain>
        <strain evidence="31">FSIS11918308</strain>
        <strain evidence="60">FSIS1505221</strain>
        <strain evidence="64">FSIS1710719</strain>
    </source>
</reference>
<dbReference type="EMBL" id="AAKSWN010000103">
    <property type="protein sequence ID" value="ECV0374557.1"/>
    <property type="molecule type" value="Genomic_DNA"/>
</dbReference>
<evidence type="ECO:0000313" key="60">
    <source>
        <dbReference type="EMBL" id="EDA6269990.1"/>
    </source>
</evidence>
<dbReference type="Proteomes" id="UP000839705">
    <property type="component" value="Unassembled WGS sequence"/>
</dbReference>
<dbReference type="EMBL" id="AAHQUD010000028">
    <property type="protein sequence ID" value="EBZ3306675.1"/>
    <property type="molecule type" value="Genomic_DNA"/>
</dbReference>
<evidence type="ECO:0000313" key="17">
    <source>
        <dbReference type="EMBL" id="EBO2914013.1"/>
    </source>
</evidence>
<evidence type="ECO:0000313" key="66">
    <source>
        <dbReference type="EMBL" id="EDG8352612.1"/>
    </source>
</evidence>
<dbReference type="EMBL" id="AAHQMV010000044">
    <property type="protein sequence ID" value="EBZ2434694.1"/>
    <property type="molecule type" value="Genomic_DNA"/>
</dbReference>
<dbReference type="EMBL" id="AAKNKF010000027">
    <property type="protein sequence ID" value="ECT6385492.1"/>
    <property type="molecule type" value="Genomic_DNA"/>
</dbReference>
<evidence type="ECO:0000313" key="42">
    <source>
        <dbReference type="EMBL" id="ECT8993659.1"/>
    </source>
</evidence>
<evidence type="ECO:0000313" key="39">
    <source>
        <dbReference type="EMBL" id="ECT1656975.1"/>
    </source>
</evidence>
<dbReference type="EMBL" id="AAGDVA010000053">
    <property type="protein sequence ID" value="EBM8193232.1"/>
    <property type="molecule type" value="Genomic_DNA"/>
</dbReference>
<dbReference type="EMBL" id="AAHGZJ010000049">
    <property type="protein sequence ID" value="EBV9906728.1"/>
    <property type="molecule type" value="Genomic_DNA"/>
</dbReference>
<feature type="compositionally biased region" description="Basic and acidic residues" evidence="4">
    <location>
        <begin position="12"/>
        <end position="21"/>
    </location>
</feature>
<dbReference type="EMBL" id="AALKSI010000047">
    <property type="protein sequence ID" value="EDA6269990.1"/>
    <property type="molecule type" value="Genomic_DNA"/>
</dbReference>
<dbReference type="EMBL" id="AAKSAY010000063">
    <property type="protein sequence ID" value="ECV3653880.1"/>
    <property type="molecule type" value="Genomic_DNA"/>
</dbReference>
<dbReference type="GO" id="GO:0071111">
    <property type="term" value="F:cyclic-guanylate-specific phosphodiesterase activity"/>
    <property type="evidence" value="ECO:0007669"/>
    <property type="project" value="InterPro"/>
</dbReference>
<dbReference type="EMBL" id="AAGHTB010000067">
    <property type="protein sequence ID" value="EBO2052090.1"/>
    <property type="molecule type" value="Genomic_DNA"/>
</dbReference>
<dbReference type="EMBL" id="AAGHXH010000055">
    <property type="protein sequence ID" value="EBO2495871.1"/>
    <property type="molecule type" value="Genomic_DNA"/>
</dbReference>
<evidence type="ECO:0000313" key="47">
    <source>
        <dbReference type="EMBL" id="ECU3471668.1"/>
    </source>
</evidence>
<dbReference type="EMBL" id="AAKOWS010000057">
    <property type="protein sequence ID" value="ECU1025385.1"/>
    <property type="molecule type" value="Genomic_DNA"/>
</dbReference>
<evidence type="ECO:0000313" key="46">
    <source>
        <dbReference type="EMBL" id="ECU2528867.1"/>
    </source>
</evidence>
<evidence type="ECO:0000313" key="18">
    <source>
        <dbReference type="EMBL" id="EBO8341610.1"/>
    </source>
</evidence>
<evidence type="ECO:0000313" key="27">
    <source>
        <dbReference type="EMBL" id="ECA8558264.1"/>
    </source>
</evidence>
<dbReference type="EMBL" id="AAHULV010000055">
    <property type="protein sequence ID" value="ECA4917810.1"/>
    <property type="molecule type" value="Genomic_DNA"/>
</dbReference>
<evidence type="ECO:0000313" key="28">
    <source>
        <dbReference type="EMBL" id="ECA8833807.1"/>
    </source>
</evidence>
<evidence type="ECO:0000313" key="40">
    <source>
        <dbReference type="EMBL" id="ECT6385492.1"/>
    </source>
</evidence>
<evidence type="ECO:0000313" key="54">
    <source>
        <dbReference type="EMBL" id="ECV3653880.1"/>
    </source>
</evidence>
<dbReference type="EMBL" id="AAHVVF010000044">
    <property type="protein sequence ID" value="ECA8959277.1"/>
    <property type="molecule type" value="Genomic_DNA"/>
</dbReference>
<dbReference type="InterPro" id="IPR035919">
    <property type="entry name" value="EAL_sf"/>
</dbReference>
<evidence type="ECO:0000313" key="8">
    <source>
        <dbReference type="EMBL" id="EBM8871623.1"/>
    </source>
</evidence>
<reference evidence="59" key="3">
    <citation type="submission" date="2018-07" db="EMBL/GenBank/DDBJ databases">
        <authorList>
            <consortium name="PulseNet: The National Subtyping Network for Foodborne Disease Surveillance"/>
            <person name="Tarr C.L."/>
            <person name="Trees E."/>
            <person name="Katz L.S."/>
            <person name="Carleton-Romer H.A."/>
            <person name="Stroika S."/>
            <person name="Kucerova Z."/>
            <person name="Roache K.F."/>
            <person name="Sabol A.L."/>
            <person name="Besser J."/>
            <person name="Gerner-Smidt P."/>
        </authorList>
    </citation>
    <scope>NUCLEOTIDE SEQUENCE</scope>
    <source>
        <strain evidence="59">PNUSAS000719</strain>
    </source>
</reference>
<dbReference type="EMBL" id="AAHHJF010000034">
    <property type="protein sequence ID" value="EBW5970454.1"/>
    <property type="molecule type" value="Genomic_DNA"/>
</dbReference>
<evidence type="ECO:0000313" key="16">
    <source>
        <dbReference type="EMBL" id="EBO2758598.1"/>
    </source>
</evidence>
<evidence type="ECO:0000313" key="59">
    <source>
        <dbReference type="EMBL" id="ECW9638087.1"/>
    </source>
</evidence>
<dbReference type="EMBL" id="AAKQYR010000047">
    <property type="protein sequence ID" value="ECU7624462.1"/>
    <property type="molecule type" value="Genomic_DNA"/>
</dbReference>
<dbReference type="Proteomes" id="UP000839719">
    <property type="component" value="Unassembled WGS sequence"/>
</dbReference>
<evidence type="ECO:0000313" key="10">
    <source>
        <dbReference type="EMBL" id="EBN0512928.1"/>
    </source>
</evidence>
<dbReference type="EMBL" id="AAHVUF010000077">
    <property type="protein sequence ID" value="ECA8833807.1"/>
    <property type="molecule type" value="Genomic_DNA"/>
</dbReference>
<evidence type="ECO:0000256" key="3">
    <source>
        <dbReference type="ARBA" id="ARBA00018009"/>
    </source>
</evidence>
<evidence type="ECO:0000313" key="33">
    <source>
        <dbReference type="EMBL" id="ECS2991232.1"/>
    </source>
</evidence>
<evidence type="ECO:0000313" key="29">
    <source>
        <dbReference type="EMBL" id="ECA8959277.1"/>
    </source>
</evidence>
<dbReference type="EMBL" id="AAKWYY010000021">
    <property type="protein sequence ID" value="ECW6045445.1"/>
    <property type="molecule type" value="Genomic_DNA"/>
</dbReference>
<comment type="similarity">
    <text evidence="1">Belongs to the YdiV family.</text>
</comment>
<dbReference type="EMBL" id="AAKRLS010000032">
    <property type="protein sequence ID" value="ECU9200371.1"/>
    <property type="molecule type" value="Genomic_DNA"/>
</dbReference>
<dbReference type="RefSeq" id="WP_000730213.1">
    <property type="nucleotide sequence ID" value="NZ_LHGX01000072.1"/>
</dbReference>
<evidence type="ECO:0000313" key="9">
    <source>
        <dbReference type="EMBL" id="EBM9689309.1"/>
    </source>
</evidence>
<evidence type="ECO:0000313" key="45">
    <source>
        <dbReference type="EMBL" id="ECU2381096.1"/>
    </source>
</evidence>
<evidence type="ECO:0000256" key="4">
    <source>
        <dbReference type="SAM" id="MobiDB-lite"/>
    </source>
</evidence>
<dbReference type="EMBL" id="AAGJTV010000045">
    <property type="protein sequence ID" value="EBO8341610.1"/>
    <property type="molecule type" value="Genomic_DNA"/>
</dbReference>
<dbReference type="EMBL" id="AAKOQU010000050">
    <property type="protein sequence ID" value="ECU0321615.1"/>
    <property type="molecule type" value="Genomic_DNA"/>
</dbReference>
<dbReference type="EMBL" id="AAMFMX010000054">
    <property type="protein sequence ID" value="EDG8426038.1"/>
    <property type="molecule type" value="Genomic_DNA"/>
</dbReference>
<feature type="domain" description="EAL" evidence="5">
    <location>
        <begin position="32"/>
        <end position="285"/>
    </location>
</feature>
<dbReference type="EMBL" id="AAKJTW010000071">
    <property type="protein sequence ID" value="ECS4926656.1"/>
    <property type="molecule type" value="Genomic_DNA"/>
</dbReference>
<evidence type="ECO:0000313" key="36">
    <source>
        <dbReference type="EMBL" id="ECS9493941.1"/>
    </source>
</evidence>
<dbReference type="EMBL" id="AALOWW010000027">
    <property type="protein sequence ID" value="EDB8563391.1"/>
    <property type="molecule type" value="Genomic_DNA"/>
</dbReference>
<dbReference type="EMBL" id="AAKLXH010000061">
    <property type="protein sequence ID" value="ECT1656975.1"/>
    <property type="molecule type" value="Genomic_DNA"/>
</dbReference>
<dbReference type="EMBL" id="AAMCZO010000074">
    <property type="protein sequence ID" value="EDG1032610.1"/>
    <property type="molecule type" value="Genomic_DNA"/>
</dbReference>
<dbReference type="EMBL" id="AAKQXS010000026">
    <property type="protein sequence ID" value="ECU7503431.1"/>
    <property type="molecule type" value="Genomic_DNA"/>
</dbReference>
<evidence type="ECO:0000313" key="7">
    <source>
        <dbReference type="EMBL" id="EBM8423478.1"/>
    </source>
</evidence>
<evidence type="ECO:0000313" key="23">
    <source>
        <dbReference type="EMBL" id="EBZ2434694.1"/>
    </source>
</evidence>
<dbReference type="InterPro" id="IPR001633">
    <property type="entry name" value="EAL_dom"/>
</dbReference>
<dbReference type="EMBL" id="AAKTLY010000058">
    <property type="protein sequence ID" value="ECV5198854.1"/>
    <property type="molecule type" value="Genomic_DNA"/>
</dbReference>
<accession>A0A3V9S8V9</accession>
<evidence type="ECO:0000256" key="2">
    <source>
        <dbReference type="ARBA" id="ARBA00011576"/>
    </source>
</evidence>
<dbReference type="Pfam" id="PF00563">
    <property type="entry name" value="EAL"/>
    <property type="match status" value="1"/>
</dbReference>
<evidence type="ECO:0000313" key="32">
    <source>
        <dbReference type="EMBL" id="ECS2132587.1"/>
    </source>
</evidence>
<evidence type="ECO:0000313" key="50">
    <source>
        <dbReference type="EMBL" id="ECU9200371.1"/>
    </source>
</evidence>
<evidence type="ECO:0000313" key="57">
    <source>
        <dbReference type="EMBL" id="ECV5198854.1"/>
    </source>
</evidence>
<dbReference type="EMBL" id="AAKPHH010000084">
    <property type="protein sequence ID" value="ECU2381096.1"/>
    <property type="molecule type" value="Genomic_DNA"/>
</dbReference>
<dbReference type="EMBL" id="AAKSVH010000092">
    <property type="protein sequence ID" value="ECV0624268.1"/>
    <property type="molecule type" value="Genomic_DNA"/>
</dbReference>
<dbReference type="EMBL" id="AAGDWY010000054">
    <property type="protein sequence ID" value="EBM8423478.1"/>
    <property type="molecule type" value="Genomic_DNA"/>
</dbReference>
<dbReference type="EMBL" id="AAMARF010000053">
    <property type="protein sequence ID" value="EDF3875290.1"/>
    <property type="molecule type" value="Genomic_DNA"/>
</dbReference>
<dbReference type="EMBL" id="AAHYAO010000088">
    <property type="protein sequence ID" value="ECB5818087.1"/>
    <property type="molecule type" value="Genomic_DNA"/>
</dbReference>
<evidence type="ECO:0000256" key="1">
    <source>
        <dbReference type="ARBA" id="ARBA00010927"/>
    </source>
</evidence>
<evidence type="ECO:0000313" key="61">
    <source>
        <dbReference type="EMBL" id="EDB8563391.1"/>
    </source>
</evidence>
<comment type="subunit">
    <text evidence="2">Interacts with FlhD in the FlhC(2)FlhD(4) heterohexamer, inhibiting its ability to activate transcription.</text>
</comment>
<organism evidence="56">
    <name type="scientific">Salmonella enterica subsp. enterica serovar Kentucky</name>
    <dbReference type="NCBI Taxonomy" id="192955"/>
    <lineage>
        <taxon>Bacteria</taxon>
        <taxon>Pseudomonadati</taxon>
        <taxon>Pseudomonadota</taxon>
        <taxon>Gammaproteobacteria</taxon>
        <taxon>Enterobacterales</taxon>
        <taxon>Enterobacteriaceae</taxon>
        <taxon>Salmonella</taxon>
    </lineage>
</organism>
<dbReference type="EMBL" id="AAKJDK010000068">
    <property type="protein sequence ID" value="ECS2991232.1"/>
    <property type="molecule type" value="Genomic_DNA"/>
</dbReference>
<dbReference type="CDD" id="cd01948">
    <property type="entry name" value="EAL"/>
    <property type="match status" value="1"/>
</dbReference>
<dbReference type="EMBL" id="AAKIWH010000064">
    <property type="protein sequence ID" value="ECS2132587.1"/>
    <property type="molecule type" value="Genomic_DNA"/>
</dbReference>
<evidence type="ECO:0000313" key="64">
    <source>
        <dbReference type="EMBL" id="EDG1032610.1"/>
    </source>
</evidence>
<evidence type="ECO:0000313" key="51">
    <source>
        <dbReference type="EMBL" id="ECV0336760.1"/>
    </source>
</evidence>
<evidence type="ECO:0000313" key="41">
    <source>
        <dbReference type="EMBL" id="ECT7071300.1"/>
    </source>
</evidence>
<evidence type="ECO:0000313" key="19">
    <source>
        <dbReference type="EMBL" id="EBV9906728.1"/>
    </source>
</evidence>
<dbReference type="EMBL" id="AAKPJA010000093">
    <property type="protein sequence ID" value="ECU2528867.1"/>
    <property type="molecule type" value="Genomic_DNA"/>
</dbReference>
<dbReference type="EMBL" id="AAKLNX010000028">
    <property type="protein sequence ID" value="ECT0511392.1"/>
    <property type="molecule type" value="Genomic_DNA"/>
</dbReference>
<dbReference type="EMBL" id="AAGFNW010000039">
    <property type="protein sequence ID" value="EBN3585692.1"/>
    <property type="molecule type" value="Genomic_DNA"/>
</dbReference>
<evidence type="ECO:0000259" key="5">
    <source>
        <dbReference type="PROSITE" id="PS50883"/>
    </source>
</evidence>
<dbReference type="Proteomes" id="UP000839903">
    <property type="component" value="Unassembled WGS sequence"/>
</dbReference>
<evidence type="ECO:0000313" key="24">
    <source>
        <dbReference type="EMBL" id="EBZ3306675.1"/>
    </source>
</evidence>
<dbReference type="PROSITE" id="PS50883">
    <property type="entry name" value="EAL"/>
    <property type="match status" value="1"/>
</dbReference>
<dbReference type="EMBL" id="AAKLTE010000093">
    <property type="protein sequence ID" value="ECT1152299.1"/>
    <property type="molecule type" value="Genomic_DNA"/>
</dbReference>
<dbReference type="EMBL" id="AAGEHN010000038">
    <property type="protein sequence ID" value="EBM9689309.1"/>
    <property type="molecule type" value="Genomic_DNA"/>
</dbReference>
<evidence type="ECO:0000313" key="56">
    <source>
        <dbReference type="EMBL" id="ECV4832066.1"/>
    </source>
</evidence>
<evidence type="ECO:0000313" key="49">
    <source>
        <dbReference type="EMBL" id="ECU7624462.1"/>
    </source>
</evidence>
<dbReference type="EMBL" id="AAKPQU010000080">
    <property type="protein sequence ID" value="ECU3471668.1"/>
    <property type="molecule type" value="Genomic_DNA"/>
</dbReference>
<dbReference type="EMBL" id="AAGEON010000029">
    <property type="protein sequence ID" value="EBN0512928.1"/>
    <property type="molecule type" value="Genomic_DNA"/>
</dbReference>
<dbReference type="PANTHER" id="PTHR33121">
    <property type="entry name" value="CYCLIC DI-GMP PHOSPHODIESTERASE PDEF"/>
    <property type="match status" value="1"/>
</dbReference>
<dbReference type="EMBL" id="AAGEBN010000045">
    <property type="protein sequence ID" value="EBM8871623.1"/>
    <property type="molecule type" value="Genomic_DNA"/>
</dbReference>
<gene>
    <name evidence="40" type="ORF">A3179_24225</name>
    <name evidence="33" type="ORF">A3Y30_24615</name>
    <name evidence="34" type="ORF">A3Z70_23260</name>
    <name evidence="35" type="ORF">A9T32_23325</name>
    <name evidence="48" type="ORF">A9T44_23605</name>
    <name evidence="49" type="ORF">A9T50_23845</name>
    <name evidence="41" type="ORF">A9W12_24255</name>
    <name evidence="37" type="ORF">ACY89_24640</name>
    <name evidence="58" type="ORF">AKH67_23705</name>
    <name evidence="10" type="ORF">ALX47_23670</name>
    <name evidence="59" type="ORF">ALZ48_23175</name>
    <name evidence="32" type="ORF">APO12_24320</name>
    <name evidence="11" type="ORF">ASH16_22375</name>
    <name evidence="19" type="ORF">AUA60_23420</name>
    <name evidence="20" type="ORF">AUB25_23850</name>
    <name evidence="60" type="ORF">AYO62_24005</name>
    <name evidence="63" type="ORF">B0D29_24615</name>
    <name evidence="64" type="ORF">B6C64_24290</name>
    <name evidence="65" type="ORF">B9R05_23355</name>
    <name evidence="61" type="ORF">BCP44_22895</name>
    <name evidence="21" type="ORF">BGH80_23955</name>
    <name evidence="62" type="ORF">BH531_23040</name>
    <name evidence="43" type="ORF">C6752_24735</name>
    <name evidence="66" type="ORF">CAH52_23565</name>
    <name evidence="67" type="ORF">CAH86_24095</name>
    <name evidence="42" type="ORF">CEB92_24925</name>
    <name evidence="50" type="ORF">CIR65_24145</name>
    <name evidence="53" type="ORF">D1343_24840</name>
    <name evidence="57" type="ORF">D3156_24480</name>
    <name evidence="51" type="ORF">D3E07_24015</name>
    <name evidence="52" type="ORF">D3I79_24305</name>
    <name evidence="22" type="ORF">D6Y68_24005</name>
    <name evidence="23" type="ORF">D9A38_24660</name>
    <name evidence="24" type="ORF">D9U58_23870</name>
    <name evidence="36" type="ORF">DM626_24800</name>
    <name evidence="44" type="ORF">DM640_23325</name>
    <name evidence="55" type="ORF">DML56_24790</name>
    <name evidence="54" type="ORF">DN913_25135</name>
    <name evidence="56" type="ORF">DN953_24400</name>
    <name evidence="45" type="ORF">DR951_21865</name>
    <name evidence="46" type="ORF">DT111_25015</name>
    <name evidence="38" type="ORF">DTE28_24940</name>
    <name evidence="39" type="ORF">DVE68_24070</name>
    <name evidence="47" type="ORF">DYO51_24325</name>
    <name evidence="31" type="ORF">E2A04_24520</name>
    <name evidence="6" type="ORF">E2K49_23595</name>
    <name evidence="13" type="ORF">E2K50_23865</name>
    <name evidence="14" type="ORF">E3B48_23870</name>
    <name evidence="7" type="ORF">E4J19_24060</name>
    <name evidence="18" type="ORF">EA075_19835</name>
    <name evidence="26" type="ORF">ELM42_24015</name>
    <name evidence="25" type="ORF">ELO16_23825</name>
    <name evidence="12" type="ORF">EOV29_22650</name>
    <name evidence="27" type="ORF">EQ864_24785</name>
    <name evidence="28" type="ORF">ER558_23960</name>
    <name evidence="29" type="ORF">ESI84_24445</name>
    <name evidence="30" type="ORF">EZK82_24775</name>
    <name evidence="8" type="ORF">FA713_23315</name>
    <name evidence="15" type="ORF">FA719_24235</name>
    <name evidence="16" type="ORF">FDQ73_24470</name>
    <name evidence="9" type="ORF">GL28_23620</name>
    <name evidence="17" type="ORF">JF21_23665</name>
</gene>
<evidence type="ECO:0000313" key="58">
    <source>
        <dbReference type="EMBL" id="ECW6045445.1"/>
    </source>
</evidence>
<evidence type="ECO:0000313" key="25">
    <source>
        <dbReference type="EMBL" id="ECA4443732.1"/>
    </source>
</evidence>
<dbReference type="Proteomes" id="UP000839714">
    <property type="component" value="Unassembled WGS sequence"/>
</dbReference>
<evidence type="ECO:0000313" key="53">
    <source>
        <dbReference type="EMBL" id="ECV0624268.1"/>
    </source>
</evidence>
<evidence type="ECO:0000313" key="12">
    <source>
        <dbReference type="EMBL" id="EBO1634457.1"/>
    </source>
</evidence>
<dbReference type="Proteomes" id="UP000839723">
    <property type="component" value="Unassembled WGS sequence"/>
</dbReference>
<feature type="region of interest" description="Disordered" evidence="4">
    <location>
        <begin position="1"/>
        <end position="21"/>
    </location>
</feature>
<dbReference type="EMBL" id="AAHPLT010000077">
    <property type="protein sequence ID" value="EBY9237474.1"/>
    <property type="molecule type" value="Genomic_DNA"/>
</dbReference>
<dbReference type="EMBL" id="AAHYUR010000040">
    <property type="protein sequence ID" value="ECB8231115.1"/>
    <property type="molecule type" value="Genomic_DNA"/>
</dbReference>
<evidence type="ECO:0000313" key="67">
    <source>
        <dbReference type="EMBL" id="EDG8426038.1"/>
    </source>
</evidence>
<dbReference type="EMBL" id="AAHVRN010000089">
    <property type="protein sequence ID" value="ECA8558264.1"/>
    <property type="molecule type" value="Genomic_DNA"/>
</dbReference>
<reference evidence="56" key="1">
    <citation type="submission" date="2018-06" db="EMBL/GenBank/DDBJ databases">
        <authorList>
            <consortium name="GenomeTrakr network: Whole genome sequencing for foodborne pathogen traceback"/>
        </authorList>
    </citation>
    <scope>NUCLEOTIDE SEQUENCE</scope>
    <source>
        <strain evidence="58">15MN00359</strain>
        <strain evidence="37">CFSAN030068</strain>
        <strain evidence="10">CVM-N15245</strain>
        <strain evidence="19">CVM-N26458</strain>
        <strain evidence="20">CVM-N27249</strain>
        <strain evidence="9">FL-NRM019</strain>
        <strain evidence="55">FSIS11809753</strain>
        <strain evidence="44">FSIS11810082</strain>
        <strain evidence="45">FSIS11811171</strain>
        <strain evidence="38">FSIS11811492</strain>
        <strain evidence="39">FSIS11811977</strain>
        <strain evidence="57">FSIS11813790</strain>
        <strain evidence="18">FSIS11814883</strain>
        <strain evidence="25">FSIS11816516</strain>
        <strain evidence="29">FSIS11917264</strain>
        <strain evidence="6">FSIS11918347</strain>
        <strain evidence="13">FSIS11918574</strain>
        <strain evidence="14">FSIS11918976</strain>
        <strain evidence="65">FSIS1700278</strain>
        <strain evidence="67">FSIS1700345</strain>
        <strain evidence="66">FSIS1700407</strain>
        <strain evidence="42">FSIS1701847</strain>
        <strain evidence="50">FSIS1703277</strain>
        <strain evidence="63">FSIS1709877</strain>
        <strain evidence="56">FSIS21821682</strain>
        <strain evidence="36">FSIS21821754</strain>
        <strain evidence="12">FSIS21823107</strain>
        <strain evidence="30">FSIS21923565</strain>
        <strain evidence="15">FSIS21924037</strain>
        <strain evidence="8">FSIS21924041</strain>
        <strain evidence="16">FSIS21924205</strain>
        <strain evidence="54">FSIS31800522</strain>
        <strain evidence="46">FSIS31800719</strain>
        <strain evidence="53">FSIS31800927</strain>
        <strain evidence="51">FSIS31800955</strain>
        <strain evidence="23">FSIS31801101</strain>
        <strain evidence="24">FSIS31801138</strain>
        <strain evidence="27">FSIS31901439</strain>
        <strain evidence="28">FSIS31901449</strain>
        <strain evidence="7">FSIS31901700</strain>
        <strain evidence="21 68">IA-2010122881</strain>
        <strain evidence="11">NY-N19883</strain>
        <strain evidence="17">WAPHL_SAL-A00479</strain>
    </source>
</reference>
<dbReference type="EMBL" id="AAKYEZ010000024">
    <property type="protein sequence ID" value="ECW9638087.1"/>
    <property type="molecule type" value="Genomic_DNA"/>
</dbReference>
<dbReference type="EMBL" id="AAKOFV010000062">
    <property type="protein sequence ID" value="ECT8993659.1"/>
    <property type="molecule type" value="Genomic_DNA"/>
</dbReference>